<keyword evidence="3" id="KW-1185">Reference proteome</keyword>
<sequence length="75" mass="8217">MENIGIAIAGAVLECCLILGGLYMILSKDTVEKTDMDKRMGMPYYGFVNKKLGWLLLLSGVFVLVVPILIIIVAK</sequence>
<protein>
    <submittedName>
        <fullName evidence="2">Uncharacterized protein</fullName>
    </submittedName>
</protein>
<feature type="transmembrane region" description="Helical" evidence="1">
    <location>
        <begin position="52"/>
        <end position="74"/>
    </location>
</feature>
<proteinExistence type="predicted"/>
<keyword evidence="1" id="KW-0812">Transmembrane</keyword>
<keyword evidence="1" id="KW-0472">Membrane</keyword>
<feature type="transmembrane region" description="Helical" evidence="1">
    <location>
        <begin position="6"/>
        <end position="26"/>
    </location>
</feature>
<name>A0A224X4T5_9LACT</name>
<dbReference type="EMBL" id="BEDT01000003">
    <property type="protein sequence ID" value="GAX47676.1"/>
    <property type="molecule type" value="Genomic_DNA"/>
</dbReference>
<evidence type="ECO:0000256" key="1">
    <source>
        <dbReference type="SAM" id="Phobius"/>
    </source>
</evidence>
<evidence type="ECO:0000313" key="2">
    <source>
        <dbReference type="EMBL" id="GAX47676.1"/>
    </source>
</evidence>
<gene>
    <name evidence="2" type="ORF">RsY01_1277</name>
</gene>
<dbReference type="AlphaFoldDB" id="A0A224X4T5"/>
<keyword evidence="1" id="KW-1133">Transmembrane helix</keyword>
<evidence type="ECO:0000313" key="3">
    <source>
        <dbReference type="Proteomes" id="UP000218689"/>
    </source>
</evidence>
<accession>A0A224X4T5</accession>
<organism evidence="2 3">
    <name type="scientific">Pseudolactococcus reticulitermitis</name>
    <dbReference type="NCBI Taxonomy" id="2025039"/>
    <lineage>
        <taxon>Bacteria</taxon>
        <taxon>Bacillati</taxon>
        <taxon>Bacillota</taxon>
        <taxon>Bacilli</taxon>
        <taxon>Lactobacillales</taxon>
        <taxon>Streptococcaceae</taxon>
        <taxon>Pseudolactococcus</taxon>
    </lineage>
</organism>
<dbReference type="RefSeq" id="WP_094784726.1">
    <property type="nucleotide sequence ID" value="NZ_BEDT01000003.1"/>
</dbReference>
<comment type="caution">
    <text evidence="2">The sequence shown here is derived from an EMBL/GenBank/DDBJ whole genome shotgun (WGS) entry which is preliminary data.</text>
</comment>
<reference evidence="3" key="1">
    <citation type="submission" date="2017-08" db="EMBL/GenBank/DDBJ databases">
        <title>Draft genome sequence of Lactococcus sp. strain Rs-Y01, isolated from the gut of the lower termite Reticulitermes speratus.</title>
        <authorList>
            <person name="Ohkuma M."/>
            <person name="Yuki M."/>
        </authorList>
    </citation>
    <scope>NUCLEOTIDE SEQUENCE [LARGE SCALE GENOMIC DNA]</scope>
    <source>
        <strain evidence="3">Rs-Y01</strain>
    </source>
</reference>
<dbReference type="Proteomes" id="UP000218689">
    <property type="component" value="Unassembled WGS sequence"/>
</dbReference>